<protein>
    <recommendedName>
        <fullName evidence="3">Class I SAM-dependent methyltransferase</fullName>
    </recommendedName>
</protein>
<evidence type="ECO:0000313" key="2">
    <source>
        <dbReference type="Proteomes" id="UP000048926"/>
    </source>
</evidence>
<dbReference type="SUPFAM" id="SSF53335">
    <property type="entry name" value="S-adenosyl-L-methionine-dependent methyltransferases"/>
    <property type="match status" value="1"/>
</dbReference>
<gene>
    <name evidence="1" type="ORF">LAL4801_00689</name>
</gene>
<keyword evidence="2" id="KW-1185">Reference proteome</keyword>
<accession>A0A0M6XXP4</accession>
<evidence type="ECO:0000313" key="1">
    <source>
        <dbReference type="EMBL" id="CTQ42263.1"/>
    </source>
</evidence>
<dbReference type="STRING" id="187304.B0E33_26700"/>
<evidence type="ECO:0008006" key="3">
    <source>
        <dbReference type="Google" id="ProtNLM"/>
    </source>
</evidence>
<sequence length="242" mass="27834">MGMIEVSKLTKIISGYENDGFSLGKAARKKRIKYFCELIESKFSEKGRVKILDIGGTVQYWNIIDKDFLDRNNVQITLLNLPGSQAFEADGRFDFLTGNATEDIWSYLDPQDYDLIHSNSVIEHVGDWAQMKRFASNIRDFHGGYFVQTPNFWFPIEPHCMTLFFHWLPKPLRVWLVAHFSLGHWAKGANTDEAVEIVESARLLSKSMFKALFDDALVKQEKFLFLTKSFMAVRVDGEEVSS</sequence>
<proteinExistence type="predicted"/>
<dbReference type="AlphaFoldDB" id="A0A0M6XXP4"/>
<organism evidence="1 2">
    <name type="scientific">Roseibium aggregatum</name>
    <dbReference type="NCBI Taxonomy" id="187304"/>
    <lineage>
        <taxon>Bacteria</taxon>
        <taxon>Pseudomonadati</taxon>
        <taxon>Pseudomonadota</taxon>
        <taxon>Alphaproteobacteria</taxon>
        <taxon>Hyphomicrobiales</taxon>
        <taxon>Stappiaceae</taxon>
        <taxon>Roseibium</taxon>
    </lineage>
</organism>
<reference evidence="2" key="1">
    <citation type="submission" date="2015-07" db="EMBL/GenBank/DDBJ databases">
        <authorList>
            <person name="Rodrigo-Torres Lidia"/>
            <person name="Arahal R.David."/>
        </authorList>
    </citation>
    <scope>NUCLEOTIDE SEQUENCE [LARGE SCALE GENOMIC DNA]</scope>
    <source>
        <strain evidence="2">CECT 4801</strain>
    </source>
</reference>
<dbReference type="EMBL" id="CXST01000001">
    <property type="protein sequence ID" value="CTQ42263.1"/>
    <property type="molecule type" value="Genomic_DNA"/>
</dbReference>
<name>A0A0M6XXP4_9HYPH</name>
<dbReference type="Gene3D" id="3.40.50.150">
    <property type="entry name" value="Vaccinia Virus protein VP39"/>
    <property type="match status" value="1"/>
</dbReference>
<dbReference type="InterPro" id="IPR029063">
    <property type="entry name" value="SAM-dependent_MTases_sf"/>
</dbReference>
<dbReference type="Proteomes" id="UP000048926">
    <property type="component" value="Unassembled WGS sequence"/>
</dbReference>